<dbReference type="InterPro" id="IPR028974">
    <property type="entry name" value="TSP_type-3_rpt"/>
</dbReference>
<dbReference type="AlphaFoldDB" id="A0A4R5W895"/>
<dbReference type="RefSeq" id="WP_133428078.1">
    <property type="nucleotide sequence ID" value="NZ_SDLO01000027.1"/>
</dbReference>
<name>A0A4R5W895_MYCMU</name>
<dbReference type="GO" id="GO:0005509">
    <property type="term" value="F:calcium ion binding"/>
    <property type="evidence" value="ECO:0007669"/>
    <property type="project" value="InterPro"/>
</dbReference>
<accession>A0A4R5W895</accession>
<dbReference type="SUPFAM" id="SSF103647">
    <property type="entry name" value="TSP type-3 repeat"/>
    <property type="match status" value="1"/>
</dbReference>
<dbReference type="Proteomes" id="UP000294929">
    <property type="component" value="Unassembled WGS sequence"/>
</dbReference>
<protein>
    <submittedName>
        <fullName evidence="2">Pullulanase</fullName>
    </submittedName>
</protein>
<feature type="compositionally biased region" description="Basic and acidic residues" evidence="1">
    <location>
        <begin position="137"/>
        <end position="147"/>
    </location>
</feature>
<feature type="region of interest" description="Disordered" evidence="1">
    <location>
        <begin position="135"/>
        <end position="162"/>
    </location>
</feature>
<evidence type="ECO:0000313" key="2">
    <source>
        <dbReference type="EMBL" id="TDK85120.1"/>
    </source>
</evidence>
<sequence>MDYCLSDGDGSASWWPGEPAVDADGDGTLDGVRLDVDGDGLFDDALADFDGDGRADHAVVDVTDPVSRRTFTDDGSGTWAVGSGLRWFGLDGTEQSGGAVVDFDGDGAADDRLIDTDGNGLADRVLAGPVAYADTDGDGRWDVRLSDSDGDGTADSAGPAGG</sequence>
<organism evidence="2 3">
    <name type="scientific">Mycolicibacterium mucogenicum</name>
    <name type="common">Mycobacterium mucogenicum</name>
    <dbReference type="NCBI Taxonomy" id="56689"/>
    <lineage>
        <taxon>Bacteria</taxon>
        <taxon>Bacillati</taxon>
        <taxon>Actinomycetota</taxon>
        <taxon>Actinomycetes</taxon>
        <taxon>Mycobacteriales</taxon>
        <taxon>Mycobacteriaceae</taxon>
        <taxon>Mycolicibacterium</taxon>
    </lineage>
</organism>
<feature type="compositionally biased region" description="Low complexity" evidence="1">
    <location>
        <begin position="151"/>
        <end position="162"/>
    </location>
</feature>
<proteinExistence type="predicted"/>
<dbReference type="EMBL" id="SDLO01000027">
    <property type="protein sequence ID" value="TDK85120.1"/>
    <property type="molecule type" value="Genomic_DNA"/>
</dbReference>
<gene>
    <name evidence="2" type="ORF">EUA03_23410</name>
</gene>
<evidence type="ECO:0000313" key="3">
    <source>
        <dbReference type="Proteomes" id="UP000294929"/>
    </source>
</evidence>
<evidence type="ECO:0000256" key="1">
    <source>
        <dbReference type="SAM" id="MobiDB-lite"/>
    </source>
</evidence>
<comment type="caution">
    <text evidence="2">The sequence shown here is derived from an EMBL/GenBank/DDBJ whole genome shotgun (WGS) entry which is preliminary data.</text>
</comment>
<reference evidence="2 3" key="1">
    <citation type="submission" date="2019-01" db="EMBL/GenBank/DDBJ databases">
        <title>High-quality-draft genome sequences of five non-tuberculosis mycobacteriaceae isolated from a nosocomial environment.</title>
        <authorList>
            <person name="Tiago I."/>
            <person name="Alarico S."/>
            <person name="Pereira S.G."/>
            <person name="Coelho C."/>
            <person name="Maranha A."/>
            <person name="Empadinhas N."/>
        </authorList>
    </citation>
    <scope>NUCLEOTIDE SEQUENCE [LARGE SCALE GENOMIC DNA]</scope>
    <source>
        <strain evidence="2 3">24AIII</strain>
    </source>
</reference>